<dbReference type="PANTHER" id="PTHR31834:SF1">
    <property type="entry name" value="INITIATION-SPECIFIC ALPHA-1,6-MANNOSYLTRANSFERASE"/>
    <property type="match status" value="1"/>
</dbReference>
<protein>
    <recommendedName>
        <fullName evidence="2">Alpha 1,4-glycosyltransferase domain-containing protein</fullName>
    </recommendedName>
</protein>
<dbReference type="InterPro" id="IPR011735">
    <property type="entry name" value="WlaTC/HtrL_glycosyltransf"/>
</dbReference>
<evidence type="ECO:0000313" key="1">
    <source>
        <dbReference type="EMBL" id="QHT91036.1"/>
    </source>
</evidence>
<dbReference type="Gene3D" id="3.90.550.20">
    <property type="match status" value="1"/>
</dbReference>
<sequence>MKLTKIPRNIFQTWETKDILPEFLSITQSWKNKNPTYSYFLFDDNDRITFIKKHFDINVYNAYSRIIPGAFKADLWRYCILYIYGGVYADIDTICFNPIELFLDENIEFVTPIDLNNCPTIGTHNLFNSFIASVPKHPILLECINRIIFNIENNITPPSNLDFSGPGILGRSTNTYLNLNEETTFIGKQGLHNEKIYLLYFEYGSEFVKDKDNNILFQNKNGNPYIQKVYNEEIKRFNHIDWGKCTTPIKPLPTIITMLYNIREKENDTTGCKFNHKMDKYINSAKEFILKLPYPLIVFTDDTNVIQMIEEERKQMQKETYISNRKFEDTYFYKHKERLTELQKSFHIKNGCLDHETPLYIILNNNKFDFVENAINLNPFNSSHFIWMDFGINHVAENTDEIHNWILNIPDKVKQLCINPYVENMNEKELFQYIYHHTAGGLFSGSSNNLLKYCELFKTKTEQIYQEEWYQIDEAVMTMVQRENSELFEFFYGDYKGLISNYVSPIHNMDLILSGSQKCIINNNFNFAYNILVYCKDYFLKNTNSPLIYSFIHQHIIVDYYNNNNNLLNEIIDLINTKKREGDKTINMVLNHNKSNLKFYLNKNLII</sequence>
<organism evidence="1">
    <name type="scientific">viral metagenome</name>
    <dbReference type="NCBI Taxonomy" id="1070528"/>
    <lineage>
        <taxon>unclassified sequences</taxon>
        <taxon>metagenomes</taxon>
        <taxon>organismal metagenomes</taxon>
    </lineage>
</organism>
<dbReference type="PANTHER" id="PTHR31834">
    <property type="entry name" value="INITIATION-SPECIFIC ALPHA-1,6-MANNOSYLTRANSFERASE"/>
    <property type="match status" value="1"/>
</dbReference>
<dbReference type="InterPro" id="IPR007577">
    <property type="entry name" value="GlycoTrfase_DXD_sugar-bd_CS"/>
</dbReference>
<reference evidence="1" key="1">
    <citation type="journal article" date="2020" name="Nature">
        <title>Giant virus diversity and host interactions through global metagenomics.</title>
        <authorList>
            <person name="Schulz F."/>
            <person name="Roux S."/>
            <person name="Paez-Espino D."/>
            <person name="Jungbluth S."/>
            <person name="Walsh D.A."/>
            <person name="Denef V.J."/>
            <person name="McMahon K.D."/>
            <person name="Konstantinidis K.T."/>
            <person name="Eloe-Fadrosh E.A."/>
            <person name="Kyrpides N.C."/>
            <person name="Woyke T."/>
        </authorList>
    </citation>
    <scope>NUCLEOTIDE SEQUENCE</scope>
    <source>
        <strain evidence="1">GVMAG-M-3300023184-72</strain>
    </source>
</reference>
<dbReference type="EMBL" id="MN740162">
    <property type="protein sequence ID" value="QHT91036.1"/>
    <property type="molecule type" value="Genomic_DNA"/>
</dbReference>
<dbReference type="Pfam" id="PF09612">
    <property type="entry name" value="HtrL_YibB"/>
    <property type="match status" value="1"/>
</dbReference>
<evidence type="ECO:0008006" key="2">
    <source>
        <dbReference type="Google" id="ProtNLM"/>
    </source>
</evidence>
<dbReference type="InterPro" id="IPR039367">
    <property type="entry name" value="Och1-like"/>
</dbReference>
<proteinExistence type="predicted"/>
<dbReference type="GO" id="GO:0006487">
    <property type="term" value="P:protein N-linked glycosylation"/>
    <property type="evidence" value="ECO:0007669"/>
    <property type="project" value="TreeGrafter"/>
</dbReference>
<accession>A0A6C0IF22</accession>
<dbReference type="AlphaFoldDB" id="A0A6C0IF22"/>
<dbReference type="GO" id="GO:0000009">
    <property type="term" value="F:alpha-1,6-mannosyltransferase activity"/>
    <property type="evidence" value="ECO:0007669"/>
    <property type="project" value="InterPro"/>
</dbReference>
<dbReference type="Pfam" id="PF04488">
    <property type="entry name" value="Gly_transf_sug"/>
    <property type="match status" value="1"/>
</dbReference>
<dbReference type="InterPro" id="IPR029044">
    <property type="entry name" value="Nucleotide-diphossugar_trans"/>
</dbReference>
<name>A0A6C0IF22_9ZZZZ</name>
<dbReference type="GO" id="GO:0000136">
    <property type="term" value="C:mannan polymerase complex"/>
    <property type="evidence" value="ECO:0007669"/>
    <property type="project" value="TreeGrafter"/>
</dbReference>
<dbReference type="SUPFAM" id="SSF53448">
    <property type="entry name" value="Nucleotide-diphospho-sugar transferases"/>
    <property type="match status" value="1"/>
</dbReference>